<sequence>MPQKIDPDATPGIKLLRLFRRLFLDGRRHYQQDLAEELHCSAQTIIRMISEIESVVGVALHSGYDNRRRWYQYVAASGCRTLGLNFEELRFLDICREMASEILPKPVLECLDASLEHLALHLADPSHTNLGKQFTFYAKGRIDYTPHAAHIEKLIGAAQERRVCLVRYKAPGRETAREHRFLPVRIAAMNNALYALGGQVGTQCDVVERPCNLAIHRVHDVIMTDKHLSFSLPEEGNSFGLPWHEPCTFTIRFSSKVAEYVRERVWADEQHIEDISDGGLLLTLTTRSKPELDAWVRSFGEDAVMYSNNIIKSVSA</sequence>
<feature type="domain" description="WYL" evidence="1">
    <location>
        <begin position="150"/>
        <end position="221"/>
    </location>
</feature>
<evidence type="ECO:0000313" key="4">
    <source>
        <dbReference type="Proteomes" id="UP000069241"/>
    </source>
</evidence>
<name>A0A0X8JMD1_9BACT</name>
<dbReference type="Pfam" id="PF13280">
    <property type="entry name" value="WYL"/>
    <property type="match status" value="1"/>
</dbReference>
<reference evidence="4" key="1">
    <citation type="submission" date="2016-02" db="EMBL/GenBank/DDBJ databases">
        <authorList>
            <person name="Holder M.E."/>
            <person name="Ajami N.J."/>
            <person name="Petrosino J.F."/>
        </authorList>
    </citation>
    <scope>NUCLEOTIDE SEQUENCE [LARGE SCALE GENOMIC DNA]</scope>
    <source>
        <strain evidence="4">CCUG 45958</strain>
    </source>
</reference>
<evidence type="ECO:0000259" key="1">
    <source>
        <dbReference type="Pfam" id="PF13280"/>
    </source>
</evidence>
<evidence type="ECO:0000313" key="3">
    <source>
        <dbReference type="EMBL" id="AMD91388.1"/>
    </source>
</evidence>
<dbReference type="AlphaFoldDB" id="A0A0X8JMD1"/>
<accession>A0A0X8JMD1</accession>
<dbReference type="InterPro" id="IPR026881">
    <property type="entry name" value="WYL_dom"/>
</dbReference>
<dbReference type="InterPro" id="IPR051534">
    <property type="entry name" value="CBASS_pafABC_assoc_protein"/>
</dbReference>
<protein>
    <submittedName>
        <fullName evidence="3">Uncharacterized protein</fullName>
    </submittedName>
</protein>
<dbReference type="Proteomes" id="UP000069241">
    <property type="component" value="Chromosome"/>
</dbReference>
<dbReference type="InterPro" id="IPR057727">
    <property type="entry name" value="WCX_dom"/>
</dbReference>
<dbReference type="Pfam" id="PF25583">
    <property type="entry name" value="WCX"/>
    <property type="match status" value="1"/>
</dbReference>
<keyword evidence="4" id="KW-1185">Reference proteome</keyword>
<dbReference type="EMBL" id="CP014229">
    <property type="protein sequence ID" value="AMD91388.1"/>
    <property type="molecule type" value="Genomic_DNA"/>
</dbReference>
<proteinExistence type="predicted"/>
<evidence type="ECO:0000259" key="2">
    <source>
        <dbReference type="Pfam" id="PF25583"/>
    </source>
</evidence>
<feature type="domain" description="WCX" evidence="2">
    <location>
        <begin position="245"/>
        <end position="304"/>
    </location>
</feature>
<organism evidence="3 4">
    <name type="scientific">Desulfovibrio fairfieldensis</name>
    <dbReference type="NCBI Taxonomy" id="44742"/>
    <lineage>
        <taxon>Bacteria</taxon>
        <taxon>Pseudomonadati</taxon>
        <taxon>Thermodesulfobacteriota</taxon>
        <taxon>Desulfovibrionia</taxon>
        <taxon>Desulfovibrionales</taxon>
        <taxon>Desulfovibrionaceae</taxon>
        <taxon>Desulfovibrio</taxon>
    </lineage>
</organism>
<gene>
    <name evidence="3" type="ORF">AXF13_15330</name>
</gene>
<dbReference type="KEGG" id="dfi:AXF13_15330"/>
<dbReference type="RefSeq" id="WP_062254533.1">
    <property type="nucleotide sequence ID" value="NZ_CP014229.1"/>
</dbReference>
<dbReference type="STRING" id="44742.AXF13_15330"/>
<dbReference type="PANTHER" id="PTHR34580">
    <property type="match status" value="1"/>
</dbReference>
<dbReference type="PANTHER" id="PTHR34580:SF1">
    <property type="entry name" value="PROTEIN PAFC"/>
    <property type="match status" value="1"/>
</dbReference>